<dbReference type="SUPFAM" id="SSF48576">
    <property type="entry name" value="Terpenoid synthases"/>
    <property type="match status" value="1"/>
</dbReference>
<reference evidence="9" key="1">
    <citation type="submission" date="2017-10" db="EMBL/GenBank/DDBJ databases">
        <title>Identification and functional characterization of six sandalwood terpene synthases potentially involved in abiotic stress.</title>
        <authorList>
            <person name="Zhang X."/>
            <person name="Niu M."/>
            <person name="Teixeira Da Silva J.A."/>
            <person name="Ma G."/>
        </authorList>
    </citation>
    <scope>NUCLEOTIDE SEQUENCE</scope>
</reference>
<evidence type="ECO:0000313" key="9">
    <source>
        <dbReference type="EMBL" id="AZM65212.1"/>
    </source>
</evidence>
<dbReference type="InterPro" id="IPR036965">
    <property type="entry name" value="Terpene_synth_N_sf"/>
</dbReference>
<evidence type="ECO:0000256" key="2">
    <source>
        <dbReference type="ARBA" id="ARBA00001946"/>
    </source>
</evidence>
<dbReference type="InterPro" id="IPR050148">
    <property type="entry name" value="Terpene_synthase-like"/>
</dbReference>
<dbReference type="GO" id="GO:0016102">
    <property type="term" value="P:diterpenoid biosynthetic process"/>
    <property type="evidence" value="ECO:0007669"/>
    <property type="project" value="InterPro"/>
</dbReference>
<keyword evidence="4" id="KW-0464">Manganese</keyword>
<dbReference type="InterPro" id="IPR044814">
    <property type="entry name" value="Terpene_cyclase_plant_C1"/>
</dbReference>
<proteinExistence type="evidence at transcript level"/>
<dbReference type="InterPro" id="IPR008949">
    <property type="entry name" value="Isoprenoid_synthase_dom_sf"/>
</dbReference>
<evidence type="ECO:0000256" key="6">
    <source>
        <dbReference type="SAM" id="Coils"/>
    </source>
</evidence>
<keyword evidence="5" id="KW-0456">Lyase</keyword>
<sequence>MVSSAIVASESLRRDAHYHPSIWEDHFLIYNLKSNETEAKVEQQQLEQLKVEVRKVLVEATHKPCDVQTLELIDAIQRLGVSYHFETEIDQALRRIHNTHCEGDGDDEEDLYTVSLCFRLLRQHGYRVSSEVFNKFSDGEANFKESLTRDVRGMLSLHESAQLRVHGEAILEKANSFTMSRLESSVSDLSPPIAAQVKQALKRPIRKGLEKLEARNYMSVYQEQNHHNKALLMFSKLDFNLLQKLHQKELAEITMWWKGLNFAEKLPFGRDRVVECYFWVVGVYFEPRQFLARRILSKVIAMASFLDDIYDVHGTIEELRLLTDAIERWDINAMDHLPEYLRVFYQALLDVYGEIEEEMAREKNAYRVYYAKEAMKILARAYMEEAMWLHENHMPTMGEYMSVALISGGYHMLAVASLLGMGDLVTKDTFEWISNKPKIVNASSVICRLMNDIVSHKIEQERGNDVSAVQCYMKEFDASEQRTVTELQKQVGDAWKDMNEEWLGGSAAPKDVLKRVVNLARVIDLIYKDDDGYVHAVTVLKGPVTSLFIDPVPI</sequence>
<dbReference type="PANTHER" id="PTHR31225">
    <property type="entry name" value="OS04G0344100 PROTEIN-RELATED"/>
    <property type="match status" value="1"/>
</dbReference>
<feature type="domain" description="Terpene synthase metal-binding" evidence="8">
    <location>
        <begin position="258"/>
        <end position="497"/>
    </location>
</feature>
<protein>
    <submittedName>
        <fullName evidence="9">Caryophyllene synthase</fullName>
    </submittedName>
</protein>
<dbReference type="InterPro" id="IPR034741">
    <property type="entry name" value="Terpene_cyclase-like_1_C"/>
</dbReference>
<evidence type="ECO:0000259" key="8">
    <source>
        <dbReference type="Pfam" id="PF03936"/>
    </source>
</evidence>
<dbReference type="SFLD" id="SFLDS00005">
    <property type="entry name" value="Isoprenoid_Synthase_Type_I"/>
    <property type="match status" value="1"/>
</dbReference>
<dbReference type="Gene3D" id="1.10.600.10">
    <property type="entry name" value="Farnesyl Diphosphate Synthase"/>
    <property type="match status" value="1"/>
</dbReference>
<feature type="coiled-coil region" evidence="6">
    <location>
        <begin position="32"/>
        <end position="59"/>
    </location>
</feature>
<dbReference type="Pfam" id="PF03936">
    <property type="entry name" value="Terpene_synth_C"/>
    <property type="match status" value="1"/>
</dbReference>
<evidence type="ECO:0000256" key="4">
    <source>
        <dbReference type="ARBA" id="ARBA00023211"/>
    </source>
</evidence>
<dbReference type="Gene3D" id="1.50.10.130">
    <property type="entry name" value="Terpene synthase, N-terminal domain"/>
    <property type="match status" value="1"/>
</dbReference>
<dbReference type="SFLD" id="SFLDG01019">
    <property type="entry name" value="Terpene_Cyclase_Like_1_C_Termi"/>
    <property type="match status" value="1"/>
</dbReference>
<keyword evidence="3" id="KW-0479">Metal-binding</keyword>
<dbReference type="Pfam" id="PF01397">
    <property type="entry name" value="Terpene_synth"/>
    <property type="match status" value="1"/>
</dbReference>
<keyword evidence="6" id="KW-0175">Coiled coil</keyword>
<dbReference type="FunFam" id="1.50.10.130:FF:000001">
    <property type="entry name" value="Isoprene synthase, chloroplastic"/>
    <property type="match status" value="1"/>
</dbReference>
<comment type="cofactor">
    <cofactor evidence="2">
        <name>Mg(2+)</name>
        <dbReference type="ChEBI" id="CHEBI:18420"/>
    </cofactor>
</comment>
<dbReference type="PANTHER" id="PTHR31225:SF221">
    <property type="entry name" value="(-)-GERMACRENE D SYNTHASE"/>
    <property type="match status" value="1"/>
</dbReference>
<dbReference type="GO" id="GO:0000287">
    <property type="term" value="F:magnesium ion binding"/>
    <property type="evidence" value="ECO:0007669"/>
    <property type="project" value="InterPro"/>
</dbReference>
<dbReference type="InterPro" id="IPR008930">
    <property type="entry name" value="Terpenoid_cyclase/PrenylTrfase"/>
</dbReference>
<accession>A0A678Y1N9</accession>
<evidence type="ECO:0000256" key="5">
    <source>
        <dbReference type="ARBA" id="ARBA00023239"/>
    </source>
</evidence>
<organism evidence="9">
    <name type="scientific">Santalum album</name>
    <name type="common">Indian sandalwood</name>
    <dbReference type="NCBI Taxonomy" id="35974"/>
    <lineage>
        <taxon>Eukaryota</taxon>
        <taxon>Viridiplantae</taxon>
        <taxon>Streptophyta</taxon>
        <taxon>Embryophyta</taxon>
        <taxon>Tracheophyta</taxon>
        <taxon>Spermatophyta</taxon>
        <taxon>Magnoliopsida</taxon>
        <taxon>eudicotyledons</taxon>
        <taxon>Gunneridae</taxon>
        <taxon>Pentapetalae</taxon>
        <taxon>Santalales</taxon>
        <taxon>Santalaceae</taxon>
        <taxon>Santalum</taxon>
    </lineage>
</organism>
<dbReference type="InterPro" id="IPR005630">
    <property type="entry name" value="Terpene_synthase_metal-bd"/>
</dbReference>
<feature type="domain" description="Terpene synthase N-terminal" evidence="7">
    <location>
        <begin position="22"/>
        <end position="201"/>
    </location>
</feature>
<evidence type="ECO:0000256" key="3">
    <source>
        <dbReference type="ARBA" id="ARBA00022723"/>
    </source>
</evidence>
<dbReference type="FunFam" id="1.10.600.10:FF:000007">
    <property type="entry name" value="Isoprene synthase, chloroplastic"/>
    <property type="match status" value="1"/>
</dbReference>
<evidence type="ECO:0000259" key="7">
    <source>
        <dbReference type="Pfam" id="PF01397"/>
    </source>
</evidence>
<dbReference type="SUPFAM" id="SSF48239">
    <property type="entry name" value="Terpenoid cyclases/Protein prenyltransferases"/>
    <property type="match status" value="1"/>
</dbReference>
<dbReference type="AlphaFoldDB" id="A0A678Y1N9"/>
<dbReference type="GO" id="GO:0010333">
    <property type="term" value="F:terpene synthase activity"/>
    <property type="evidence" value="ECO:0007669"/>
    <property type="project" value="InterPro"/>
</dbReference>
<dbReference type="InterPro" id="IPR001906">
    <property type="entry name" value="Terpene_synth_N"/>
</dbReference>
<dbReference type="EMBL" id="MG280892">
    <property type="protein sequence ID" value="AZM65212.1"/>
    <property type="molecule type" value="mRNA"/>
</dbReference>
<evidence type="ECO:0000256" key="1">
    <source>
        <dbReference type="ARBA" id="ARBA00001936"/>
    </source>
</evidence>
<comment type="cofactor">
    <cofactor evidence="1">
        <name>Mn(2+)</name>
        <dbReference type="ChEBI" id="CHEBI:29035"/>
    </cofactor>
</comment>
<dbReference type="CDD" id="cd00684">
    <property type="entry name" value="Terpene_cyclase_plant_C1"/>
    <property type="match status" value="1"/>
</dbReference>
<name>A0A678Y1N9_SANAL</name>